<protein>
    <submittedName>
        <fullName evidence="2">Uncharacterized protein</fullName>
    </submittedName>
</protein>
<keyword evidence="1" id="KW-0812">Transmembrane</keyword>
<evidence type="ECO:0000313" key="3">
    <source>
        <dbReference type="Proteomes" id="UP000033423"/>
    </source>
</evidence>
<dbReference type="AlphaFoldDB" id="A0A0F3GNZ3"/>
<feature type="transmembrane region" description="Helical" evidence="1">
    <location>
        <begin position="32"/>
        <end position="54"/>
    </location>
</feature>
<proteinExistence type="predicted"/>
<accession>A0A0F3GNZ3</accession>
<evidence type="ECO:0000313" key="2">
    <source>
        <dbReference type="EMBL" id="KJU83704.1"/>
    </source>
</evidence>
<evidence type="ECO:0000256" key="1">
    <source>
        <dbReference type="SAM" id="Phobius"/>
    </source>
</evidence>
<sequence>MTRMPDEIKIVDTNVEPITIQVKDKNKSKFEIITNAIVIPILVGVAIGFSGWALQDSLSREETEKTSFINLIEPLETIDVCEAKDTKLIEYLTYNIDDTNKGFVEFFLIRKMYKSGCLYMYPLEVNSDIEKLDLKDNQRELLAKCYYDFATTLYNDGLKDIKQIEKYYLYALIYYKKVSDLKSDYEGIEKKISDVNKSLDNKLTIFSSNQPQIIASQRCEKNSDNQRVTLSYNQSDNQTVIKWKWINNSNDSCKWSISPLPIQNFMPFLEKAFLVIQFKRDYEGKLPKILLLDKNKKESNVVKFNDKPDNIKIPLKKFFEDMAPYSAADPANILELMFDTGYDSVSGDLTITDIKIDSFVATAVTALKPAIV</sequence>
<comment type="caution">
    <text evidence="2">The sequence shown here is derived from an EMBL/GenBank/DDBJ whole genome shotgun (WGS) entry which is preliminary data.</text>
</comment>
<name>A0A0F3GNZ3_9BACT</name>
<dbReference type="EMBL" id="LACI01001765">
    <property type="protein sequence ID" value="KJU83704.1"/>
    <property type="molecule type" value="Genomic_DNA"/>
</dbReference>
<gene>
    <name evidence="2" type="ORF">MBAV_004101</name>
</gene>
<dbReference type="Proteomes" id="UP000033423">
    <property type="component" value="Unassembled WGS sequence"/>
</dbReference>
<keyword evidence="3" id="KW-1185">Reference proteome</keyword>
<feature type="non-terminal residue" evidence="2">
    <location>
        <position position="372"/>
    </location>
</feature>
<reference evidence="2 3" key="1">
    <citation type="submission" date="2015-02" db="EMBL/GenBank/DDBJ databases">
        <title>Single-cell genomics of uncultivated deep-branching MTB reveals a conserved set of magnetosome genes.</title>
        <authorList>
            <person name="Kolinko S."/>
            <person name="Richter M."/>
            <person name="Glockner F.O."/>
            <person name="Brachmann A."/>
            <person name="Schuler D."/>
        </authorList>
    </citation>
    <scope>NUCLEOTIDE SEQUENCE [LARGE SCALE GENOMIC DNA]</scope>
    <source>
        <strain evidence="2">TM-1</strain>
    </source>
</reference>
<organism evidence="2 3">
    <name type="scientific">Candidatus Magnetobacterium bavaricum</name>
    <dbReference type="NCBI Taxonomy" id="29290"/>
    <lineage>
        <taxon>Bacteria</taxon>
        <taxon>Pseudomonadati</taxon>
        <taxon>Nitrospirota</taxon>
        <taxon>Thermodesulfovibrionia</taxon>
        <taxon>Thermodesulfovibrionales</taxon>
        <taxon>Candidatus Magnetobacteriaceae</taxon>
        <taxon>Candidatus Magnetobacterium</taxon>
    </lineage>
</organism>
<keyword evidence="1" id="KW-1133">Transmembrane helix</keyword>
<keyword evidence="1" id="KW-0472">Membrane</keyword>